<proteinExistence type="predicted"/>
<dbReference type="EMBL" id="JAYKBV010000043">
    <property type="protein sequence ID" value="MEB3041935.1"/>
    <property type="molecule type" value="Genomic_DNA"/>
</dbReference>
<dbReference type="RefSeq" id="WP_323980391.1">
    <property type="nucleotide sequence ID" value="NZ_JAYKBV010000043.1"/>
</dbReference>
<reference evidence="1 2" key="1">
    <citation type="submission" date="2023-12" db="EMBL/GenBank/DDBJ databases">
        <title>Genomic sequences of Capnocytophaga and Parvimonas strains.</title>
        <authorList>
            <person name="Watt R.M."/>
            <person name="Wang M."/>
            <person name="Yang T."/>
            <person name="Tong W.M."/>
        </authorList>
    </citation>
    <scope>NUCLEOTIDE SEQUENCE [LARGE SCALE GENOMIC DNA]</scope>
    <source>
        <strain evidence="1 2">CCUG 13156</strain>
    </source>
</reference>
<evidence type="ECO:0000313" key="1">
    <source>
        <dbReference type="EMBL" id="MEB3041935.1"/>
    </source>
</evidence>
<evidence type="ECO:0000313" key="2">
    <source>
        <dbReference type="Proteomes" id="UP001324270"/>
    </source>
</evidence>
<keyword evidence="2" id="KW-1185">Reference proteome</keyword>
<gene>
    <name evidence="1" type="ORF">VJJ49_14745</name>
</gene>
<sequence>METKKNNGVRFSADVKISEKGIGKDVNIDIRYIDLTNPIEWDQLQKWLRKLRRTLEVTFGHEETLDWYCNSEHEPRRSWDVYIGESQSRTWLN</sequence>
<comment type="caution">
    <text evidence="1">The sequence shown here is derived from an EMBL/GenBank/DDBJ whole genome shotgun (WGS) entry which is preliminary data.</text>
</comment>
<name>A0ABU5YDY6_9FLAO</name>
<dbReference type="Proteomes" id="UP001324270">
    <property type="component" value="Unassembled WGS sequence"/>
</dbReference>
<organism evidence="1 2">
    <name type="scientific">Capnocytophaga gingivalis</name>
    <dbReference type="NCBI Taxonomy" id="1017"/>
    <lineage>
        <taxon>Bacteria</taxon>
        <taxon>Pseudomonadati</taxon>
        <taxon>Bacteroidota</taxon>
        <taxon>Flavobacteriia</taxon>
        <taxon>Flavobacteriales</taxon>
        <taxon>Flavobacteriaceae</taxon>
        <taxon>Capnocytophaga</taxon>
    </lineage>
</organism>
<protein>
    <submittedName>
        <fullName evidence="1">Uncharacterized protein</fullName>
    </submittedName>
</protein>
<accession>A0ABU5YDY6</accession>